<organism evidence="1 2">
    <name type="scientific">Spongiactinospora gelatinilytica</name>
    <dbReference type="NCBI Taxonomy" id="2666298"/>
    <lineage>
        <taxon>Bacteria</taxon>
        <taxon>Bacillati</taxon>
        <taxon>Actinomycetota</taxon>
        <taxon>Actinomycetes</taxon>
        <taxon>Streptosporangiales</taxon>
        <taxon>Streptosporangiaceae</taxon>
        <taxon>Spongiactinospora</taxon>
    </lineage>
</organism>
<dbReference type="AlphaFoldDB" id="A0A2W2F1P5"/>
<dbReference type="SUPFAM" id="SSF54909">
    <property type="entry name" value="Dimeric alpha+beta barrel"/>
    <property type="match status" value="2"/>
</dbReference>
<keyword evidence="2" id="KW-1185">Reference proteome</keyword>
<reference evidence="1 2" key="1">
    <citation type="submission" date="2018-01" db="EMBL/GenBank/DDBJ databases">
        <title>Draft genome sequence of Sphaerisporangium sp. 7K107.</title>
        <authorList>
            <person name="Sahin N."/>
            <person name="Saygin H."/>
            <person name="Ay H."/>
        </authorList>
    </citation>
    <scope>NUCLEOTIDE SEQUENCE [LARGE SCALE GENOMIC DNA]</scope>
    <source>
        <strain evidence="1 2">7K107</strain>
    </source>
</reference>
<evidence type="ECO:0000313" key="2">
    <source>
        <dbReference type="Proteomes" id="UP000248544"/>
    </source>
</evidence>
<dbReference type="InterPro" id="IPR011008">
    <property type="entry name" value="Dimeric_a/b-barrel"/>
</dbReference>
<protein>
    <recommendedName>
        <fullName evidence="3">EthD domain-containing protein</fullName>
    </recommendedName>
</protein>
<name>A0A2W2F1P5_9ACTN</name>
<accession>A0A2W2F1P5</accession>
<proteinExistence type="predicted"/>
<sequence>MVGLLFVLSQPRDGDEAEFHDWYDNEHGPARMALPGVHSGHRYRAIDGVRPGWLAWYDLDLDVLDTDRYRELRERRSARESAVMGRLETLDRRVYEPLDEHGSGGGPVLVVRSMSVRQGGEAGFHAWYAEEHVPALHAIPGWGRTRRYVLRGGEAPHFLTLHEISGTHLFDTDAYRAATATPWRDRVMATLTTNERRVFTHHLTFGGTPCQPASKPSGPAN</sequence>
<dbReference type="Proteomes" id="UP000248544">
    <property type="component" value="Unassembled WGS sequence"/>
</dbReference>
<comment type="caution">
    <text evidence="1">The sequence shown here is derived from an EMBL/GenBank/DDBJ whole genome shotgun (WGS) entry which is preliminary data.</text>
</comment>
<evidence type="ECO:0008006" key="3">
    <source>
        <dbReference type="Google" id="ProtNLM"/>
    </source>
</evidence>
<dbReference type="RefSeq" id="WP_111170997.1">
    <property type="nucleotide sequence ID" value="NZ_POUA01000357.1"/>
</dbReference>
<dbReference type="EMBL" id="POUA01000357">
    <property type="protein sequence ID" value="PZG30132.1"/>
    <property type="molecule type" value="Genomic_DNA"/>
</dbReference>
<gene>
    <name evidence="1" type="ORF">C1I98_31380</name>
</gene>
<evidence type="ECO:0000313" key="1">
    <source>
        <dbReference type="EMBL" id="PZG30132.1"/>
    </source>
</evidence>